<evidence type="ECO:0000256" key="6">
    <source>
        <dbReference type="ARBA" id="ARBA00034617"/>
    </source>
</evidence>
<dbReference type="PANTHER" id="PTHR13710:SF152">
    <property type="entry name" value="ATP-DEPENDENT DNA HELICASE Q5"/>
    <property type="match status" value="1"/>
</dbReference>
<comment type="catalytic activity">
    <reaction evidence="7">
        <text>ATP + H2O = ADP + phosphate + H(+)</text>
        <dbReference type="Rhea" id="RHEA:13065"/>
        <dbReference type="ChEBI" id="CHEBI:15377"/>
        <dbReference type="ChEBI" id="CHEBI:15378"/>
        <dbReference type="ChEBI" id="CHEBI:30616"/>
        <dbReference type="ChEBI" id="CHEBI:43474"/>
        <dbReference type="ChEBI" id="CHEBI:456216"/>
    </reaction>
</comment>
<keyword evidence="7" id="KW-0539">Nucleus</keyword>
<dbReference type="PROSITE" id="PS51194">
    <property type="entry name" value="HELICASE_CTER"/>
    <property type="match status" value="1"/>
</dbReference>
<dbReference type="SMART" id="SM00490">
    <property type="entry name" value="HELICc"/>
    <property type="match status" value="1"/>
</dbReference>
<organism evidence="11 12">
    <name type="scientific">Daedalea quercina L-15889</name>
    <dbReference type="NCBI Taxonomy" id="1314783"/>
    <lineage>
        <taxon>Eukaryota</taxon>
        <taxon>Fungi</taxon>
        <taxon>Dikarya</taxon>
        <taxon>Basidiomycota</taxon>
        <taxon>Agaricomycotina</taxon>
        <taxon>Agaricomycetes</taxon>
        <taxon>Polyporales</taxon>
        <taxon>Fomitopsis</taxon>
    </lineage>
</organism>
<feature type="compositionally biased region" description="Acidic residues" evidence="8">
    <location>
        <begin position="704"/>
        <end position="714"/>
    </location>
</feature>
<comment type="similarity">
    <text evidence="1 7">Belongs to the helicase family. RecQ subfamily.</text>
</comment>
<evidence type="ECO:0000313" key="11">
    <source>
        <dbReference type="EMBL" id="KZT73960.1"/>
    </source>
</evidence>
<dbReference type="GO" id="GO:0005634">
    <property type="term" value="C:nucleus"/>
    <property type="evidence" value="ECO:0007669"/>
    <property type="project" value="UniProtKB-SubCell"/>
</dbReference>
<reference evidence="11 12" key="1">
    <citation type="journal article" date="2016" name="Mol. Biol. Evol.">
        <title>Comparative Genomics of Early-Diverging Mushroom-Forming Fungi Provides Insights into the Origins of Lignocellulose Decay Capabilities.</title>
        <authorList>
            <person name="Nagy L.G."/>
            <person name="Riley R."/>
            <person name="Tritt A."/>
            <person name="Adam C."/>
            <person name="Daum C."/>
            <person name="Floudas D."/>
            <person name="Sun H."/>
            <person name="Yadav J.S."/>
            <person name="Pangilinan J."/>
            <person name="Larsson K.H."/>
            <person name="Matsuura K."/>
            <person name="Barry K."/>
            <person name="Labutti K."/>
            <person name="Kuo R."/>
            <person name="Ohm R.A."/>
            <person name="Bhattacharya S.S."/>
            <person name="Shirouzu T."/>
            <person name="Yoshinaga Y."/>
            <person name="Martin F.M."/>
            <person name="Grigoriev I.V."/>
            <person name="Hibbett D.S."/>
        </authorList>
    </citation>
    <scope>NUCLEOTIDE SEQUENCE [LARGE SCALE GENOMIC DNA]</scope>
    <source>
        <strain evidence="11 12">L-15889</strain>
    </source>
</reference>
<dbReference type="Pfam" id="PF00271">
    <property type="entry name" value="Helicase_C"/>
    <property type="match status" value="1"/>
</dbReference>
<name>A0A165TU93_9APHY</name>
<dbReference type="InterPro" id="IPR011545">
    <property type="entry name" value="DEAD/DEAH_box_helicase_dom"/>
</dbReference>
<dbReference type="GO" id="GO:0009378">
    <property type="term" value="F:four-way junction helicase activity"/>
    <property type="evidence" value="ECO:0007669"/>
    <property type="project" value="TreeGrafter"/>
</dbReference>
<keyword evidence="12" id="KW-1185">Reference proteome</keyword>
<evidence type="ECO:0000256" key="7">
    <source>
        <dbReference type="RuleBase" id="RU364117"/>
    </source>
</evidence>
<feature type="region of interest" description="Disordered" evidence="8">
    <location>
        <begin position="519"/>
        <end position="691"/>
    </location>
</feature>
<dbReference type="GO" id="GO:0005524">
    <property type="term" value="F:ATP binding"/>
    <property type="evidence" value="ECO:0007669"/>
    <property type="project" value="UniProtKB-KW"/>
</dbReference>
<dbReference type="CDD" id="cd18794">
    <property type="entry name" value="SF2_C_RecQ"/>
    <property type="match status" value="1"/>
</dbReference>
<feature type="compositionally biased region" description="Basic and acidic residues" evidence="8">
    <location>
        <begin position="649"/>
        <end position="663"/>
    </location>
</feature>
<dbReference type="PANTHER" id="PTHR13710">
    <property type="entry name" value="DNA HELICASE RECQ FAMILY MEMBER"/>
    <property type="match status" value="1"/>
</dbReference>
<keyword evidence="5 7" id="KW-0067">ATP-binding</keyword>
<proteinExistence type="inferred from homology"/>
<dbReference type="FunFam" id="3.40.50.300:FF:001389">
    <property type="entry name" value="ATP-dependent DNA helicase RecQ"/>
    <property type="match status" value="1"/>
</dbReference>
<evidence type="ECO:0000259" key="9">
    <source>
        <dbReference type="PROSITE" id="PS51192"/>
    </source>
</evidence>
<feature type="region of interest" description="Disordered" evidence="8">
    <location>
        <begin position="704"/>
        <end position="729"/>
    </location>
</feature>
<dbReference type="InterPro" id="IPR001650">
    <property type="entry name" value="Helicase_C-like"/>
</dbReference>
<dbReference type="GO" id="GO:0005737">
    <property type="term" value="C:cytoplasm"/>
    <property type="evidence" value="ECO:0007669"/>
    <property type="project" value="TreeGrafter"/>
</dbReference>
<dbReference type="NCBIfam" id="TIGR00614">
    <property type="entry name" value="recQ_fam"/>
    <property type="match status" value="1"/>
</dbReference>
<evidence type="ECO:0000256" key="4">
    <source>
        <dbReference type="ARBA" id="ARBA00022806"/>
    </source>
</evidence>
<feature type="compositionally biased region" description="Basic and acidic residues" evidence="8">
    <location>
        <begin position="594"/>
        <end position="610"/>
    </location>
</feature>
<keyword evidence="4 7" id="KW-0347">Helicase</keyword>
<feature type="domain" description="Helicase ATP-binding" evidence="9">
    <location>
        <begin position="77"/>
        <end position="252"/>
    </location>
</feature>
<comment type="subcellular location">
    <subcellularLocation>
        <location evidence="7">Nucleus</location>
    </subcellularLocation>
</comment>
<gene>
    <name evidence="11" type="ORF">DAEQUDRAFT_703010</name>
</gene>
<feature type="domain" description="Helicase C-terminal" evidence="10">
    <location>
        <begin position="283"/>
        <end position="450"/>
    </location>
</feature>
<dbReference type="CDD" id="cd17920">
    <property type="entry name" value="DEXHc_RecQ"/>
    <property type="match status" value="1"/>
</dbReference>
<dbReference type="Proteomes" id="UP000076727">
    <property type="component" value="Unassembled WGS sequence"/>
</dbReference>
<dbReference type="InterPro" id="IPR032284">
    <property type="entry name" value="RecQ_Zn-bd"/>
</dbReference>
<accession>A0A165TU93</accession>
<dbReference type="AlphaFoldDB" id="A0A165TU93"/>
<feature type="compositionally biased region" description="Polar residues" evidence="8">
    <location>
        <begin position="532"/>
        <end position="555"/>
    </location>
</feature>
<dbReference type="GO" id="GO:0005694">
    <property type="term" value="C:chromosome"/>
    <property type="evidence" value="ECO:0007669"/>
    <property type="project" value="TreeGrafter"/>
</dbReference>
<evidence type="ECO:0000256" key="2">
    <source>
        <dbReference type="ARBA" id="ARBA00022741"/>
    </source>
</evidence>
<evidence type="ECO:0000256" key="3">
    <source>
        <dbReference type="ARBA" id="ARBA00022801"/>
    </source>
</evidence>
<evidence type="ECO:0000259" key="10">
    <source>
        <dbReference type="PROSITE" id="PS51194"/>
    </source>
</evidence>
<keyword evidence="2 7" id="KW-0547">Nucleotide-binding</keyword>
<dbReference type="OrthoDB" id="10261556at2759"/>
<protein>
    <recommendedName>
        <fullName evidence="7">ATP-dependent DNA helicase</fullName>
        <ecNumber evidence="7">5.6.2.4</ecNumber>
    </recommendedName>
</protein>
<dbReference type="GO" id="GO:0016887">
    <property type="term" value="F:ATP hydrolysis activity"/>
    <property type="evidence" value="ECO:0007669"/>
    <property type="project" value="RHEA"/>
</dbReference>
<feature type="compositionally biased region" description="Polar residues" evidence="8">
    <location>
        <begin position="575"/>
        <end position="593"/>
    </location>
</feature>
<keyword evidence="3 7" id="KW-0378">Hydrolase</keyword>
<sequence length="860" mass="96371">MQPSSPIDVSSSAFDDDHASSRTSPASFSLSDDHVPRAARLDMESSNGKSGISVACWRVLTETFGHTEYKGKQKEVVEAAVQGADVFVLAPTGMGKSLCFQLPAIATPDGLTVVVSPLLALMKNQVAKLHSLDVSVIALTSETSQEEKAEITDDLSSGYPSYRLLYVSPEKFCTAEIRGLLTTIYNKGKLNRLVVDEAHCISEWGHDFREEYRKLGSFRYKFPGVPIMALTATATPAVQDDIVCNLNMSEDDLFKVVHPFNRTNLFYEVRYLSSPDPAYHMKDILEYIRGLHERRARSSSGIIYCRTRARCDELSSYLRGKGLNARPYHRGIRPAQLDKTMKEWEVGGTGNGGVDVVCATIAFGMGIDKPDVRYILHYDLPKSFEGYYQETGRAGRDGQPSKCILFYAREDVVRIRKLVAGSHEKRLVRAESMDGPMPSQRAANSLDALIAFAESVHTCRHVMICRYFGEQMNSDDPDVLKTYCNGMCDVCKYPEKTKRRKLELSPDELVSSQTELLRRQAQGEDDDDQPRYSPTVTRDTSRSNRPNSVSTSNDGWKTRFRDGDDDDDVEVGPSRSRTASRGSKAGSTGTSSFENKKRPSKADQNKSYERKLKKPKVVPQPIQLGMSSRLKQTMRKPFKTPFKSSLPQKPREEEVTVVDRDPPNDESGGASRYPSPALRDEPPFEPDDLDDMYRAHTTSAMDVIEIDSESDDETGIMSSTPLPPTDVELDNSYSQKVPLEERKEIYNGVRLALHAVFKPGDVGDSLWTKLKLLFADTDTRNRLLAIVARDLEFSVLSMCTTTERYKARCKDLVKAIQQLARPGIWERKAQGDFEEVEDVIEKLKHVSASVRQKIGREQKT</sequence>
<dbReference type="InterPro" id="IPR014001">
    <property type="entry name" value="Helicase_ATP-bd"/>
</dbReference>
<dbReference type="InterPro" id="IPR027417">
    <property type="entry name" value="P-loop_NTPase"/>
</dbReference>
<dbReference type="InterPro" id="IPR004589">
    <property type="entry name" value="DNA_helicase_ATP-dep_RecQ"/>
</dbReference>
<comment type="catalytic activity">
    <reaction evidence="6 7">
        <text>Couples ATP hydrolysis with the unwinding of duplex DNA by translocating in the 3'-5' direction.</text>
        <dbReference type="EC" id="5.6.2.4"/>
    </reaction>
</comment>
<dbReference type="Pfam" id="PF00270">
    <property type="entry name" value="DEAD"/>
    <property type="match status" value="1"/>
</dbReference>
<evidence type="ECO:0000256" key="1">
    <source>
        <dbReference type="ARBA" id="ARBA00005446"/>
    </source>
</evidence>
<feature type="region of interest" description="Disordered" evidence="8">
    <location>
        <begin position="1"/>
        <end position="31"/>
    </location>
</feature>
<evidence type="ECO:0000256" key="8">
    <source>
        <dbReference type="SAM" id="MobiDB-lite"/>
    </source>
</evidence>
<dbReference type="STRING" id="1314783.A0A165TU93"/>
<dbReference type="SUPFAM" id="SSF52540">
    <property type="entry name" value="P-loop containing nucleoside triphosphate hydrolases"/>
    <property type="match status" value="1"/>
</dbReference>
<evidence type="ECO:0000313" key="12">
    <source>
        <dbReference type="Proteomes" id="UP000076727"/>
    </source>
</evidence>
<dbReference type="EC" id="5.6.2.4" evidence="7"/>
<dbReference type="PROSITE" id="PS51192">
    <property type="entry name" value="HELICASE_ATP_BIND_1"/>
    <property type="match status" value="1"/>
</dbReference>
<dbReference type="GO" id="GO:0043138">
    <property type="term" value="F:3'-5' DNA helicase activity"/>
    <property type="evidence" value="ECO:0007669"/>
    <property type="project" value="UniProtKB-EC"/>
</dbReference>
<dbReference type="SMART" id="SM00487">
    <property type="entry name" value="DEXDc"/>
    <property type="match status" value="1"/>
</dbReference>
<dbReference type="GO" id="GO:0000724">
    <property type="term" value="P:double-strand break repair via homologous recombination"/>
    <property type="evidence" value="ECO:0007669"/>
    <property type="project" value="TreeGrafter"/>
</dbReference>
<dbReference type="GO" id="GO:0003676">
    <property type="term" value="F:nucleic acid binding"/>
    <property type="evidence" value="ECO:0007669"/>
    <property type="project" value="InterPro"/>
</dbReference>
<dbReference type="Pfam" id="PF16124">
    <property type="entry name" value="RecQ_Zn_bind"/>
    <property type="match status" value="1"/>
</dbReference>
<dbReference type="Gene3D" id="3.40.50.300">
    <property type="entry name" value="P-loop containing nucleotide triphosphate hydrolases"/>
    <property type="match status" value="2"/>
</dbReference>
<dbReference type="EMBL" id="KV429035">
    <property type="protein sequence ID" value="KZT73960.1"/>
    <property type="molecule type" value="Genomic_DNA"/>
</dbReference>
<evidence type="ECO:0000256" key="5">
    <source>
        <dbReference type="ARBA" id="ARBA00022840"/>
    </source>
</evidence>